<keyword evidence="3" id="KW-1185">Reference proteome</keyword>
<accession>A0A2T7A053</accession>
<evidence type="ECO:0000256" key="1">
    <source>
        <dbReference type="SAM" id="MobiDB-lite"/>
    </source>
</evidence>
<feature type="region of interest" description="Disordered" evidence="1">
    <location>
        <begin position="1"/>
        <end position="21"/>
    </location>
</feature>
<evidence type="ECO:0000313" key="2">
    <source>
        <dbReference type="EMBL" id="PUU81127.1"/>
    </source>
</evidence>
<organism evidence="2 3">
    <name type="scientific">Tuber borchii</name>
    <name type="common">White truffle</name>
    <dbReference type="NCBI Taxonomy" id="42251"/>
    <lineage>
        <taxon>Eukaryota</taxon>
        <taxon>Fungi</taxon>
        <taxon>Dikarya</taxon>
        <taxon>Ascomycota</taxon>
        <taxon>Pezizomycotina</taxon>
        <taxon>Pezizomycetes</taxon>
        <taxon>Pezizales</taxon>
        <taxon>Tuberaceae</taxon>
        <taxon>Tuber</taxon>
    </lineage>
</organism>
<comment type="caution">
    <text evidence="2">The sequence shown here is derived from an EMBL/GenBank/DDBJ whole genome shotgun (WGS) entry which is preliminary data.</text>
</comment>
<proteinExistence type="predicted"/>
<evidence type="ECO:0000313" key="3">
    <source>
        <dbReference type="Proteomes" id="UP000244722"/>
    </source>
</evidence>
<dbReference type="EMBL" id="NESQ01000050">
    <property type="protein sequence ID" value="PUU81127.1"/>
    <property type="molecule type" value="Genomic_DNA"/>
</dbReference>
<reference evidence="2 3" key="1">
    <citation type="submission" date="2017-04" db="EMBL/GenBank/DDBJ databases">
        <title>Draft genome sequence of Tuber borchii Vittad., a whitish edible truffle.</title>
        <authorList>
            <consortium name="DOE Joint Genome Institute"/>
            <person name="Murat C."/>
            <person name="Kuo A."/>
            <person name="Barry K.W."/>
            <person name="Clum A."/>
            <person name="Dockter R.B."/>
            <person name="Fauchery L."/>
            <person name="Iotti M."/>
            <person name="Kohler A."/>
            <person name="Labutti K."/>
            <person name="Lindquist E.A."/>
            <person name="Lipzen A."/>
            <person name="Ohm R.A."/>
            <person name="Wang M."/>
            <person name="Grigoriev I.V."/>
            <person name="Zambonelli A."/>
            <person name="Martin F.M."/>
        </authorList>
    </citation>
    <scope>NUCLEOTIDE SEQUENCE [LARGE SCALE GENOMIC DNA]</scope>
    <source>
        <strain evidence="2 3">Tbo3840</strain>
    </source>
</reference>
<protein>
    <submittedName>
        <fullName evidence="2">Uncharacterized protein</fullName>
    </submittedName>
</protein>
<dbReference type="Proteomes" id="UP000244722">
    <property type="component" value="Unassembled WGS sequence"/>
</dbReference>
<name>A0A2T7A053_TUBBO</name>
<gene>
    <name evidence="2" type="ORF">B9Z19DRAFT_1122545</name>
</gene>
<sequence length="154" mass="17486">MPPQTVTAEQRDGGGKINETPRSHCFRRRIHPKRIPEAFVRTTGDMLRTRDGLSMPSGIEDFQHTLLNWQWALPTRHPKRSSLVKVMTVKPVKSTTGTRELSLRNPRQPLEKEWYFLDVEQLGNAGHAGSHSPIFDFLTYSAKPGTAPVIRCDL</sequence>
<feature type="compositionally biased region" description="Basic and acidic residues" evidence="1">
    <location>
        <begin position="9"/>
        <end position="21"/>
    </location>
</feature>
<dbReference type="AlphaFoldDB" id="A0A2T7A053"/>